<name>A0ABQ2D063_9DEIO</name>
<accession>A0ABQ2D063</accession>
<proteinExistence type="predicted"/>
<comment type="caution">
    <text evidence="1">The sequence shown here is derived from an EMBL/GenBank/DDBJ whole genome shotgun (WGS) entry which is preliminary data.</text>
</comment>
<dbReference type="Proteomes" id="UP000632222">
    <property type="component" value="Unassembled WGS sequence"/>
</dbReference>
<protein>
    <submittedName>
        <fullName evidence="1">Uncharacterized protein</fullName>
    </submittedName>
</protein>
<dbReference type="RefSeq" id="WP_189003015.1">
    <property type="nucleotide sequence ID" value="NZ_BMOD01000008.1"/>
</dbReference>
<dbReference type="EMBL" id="BMOD01000008">
    <property type="protein sequence ID" value="GGJ37816.1"/>
    <property type="molecule type" value="Genomic_DNA"/>
</dbReference>
<gene>
    <name evidence="1" type="ORF">GCM10008938_24900</name>
</gene>
<evidence type="ECO:0000313" key="2">
    <source>
        <dbReference type="Proteomes" id="UP000632222"/>
    </source>
</evidence>
<organism evidence="1 2">
    <name type="scientific">Deinococcus roseus</name>
    <dbReference type="NCBI Taxonomy" id="392414"/>
    <lineage>
        <taxon>Bacteria</taxon>
        <taxon>Thermotogati</taxon>
        <taxon>Deinococcota</taxon>
        <taxon>Deinococci</taxon>
        <taxon>Deinococcales</taxon>
        <taxon>Deinococcaceae</taxon>
        <taxon>Deinococcus</taxon>
    </lineage>
</organism>
<keyword evidence="2" id="KW-1185">Reference proteome</keyword>
<reference evidence="2" key="1">
    <citation type="journal article" date="2019" name="Int. J. Syst. Evol. Microbiol.">
        <title>The Global Catalogue of Microorganisms (GCM) 10K type strain sequencing project: providing services to taxonomists for standard genome sequencing and annotation.</title>
        <authorList>
            <consortium name="The Broad Institute Genomics Platform"/>
            <consortium name="The Broad Institute Genome Sequencing Center for Infectious Disease"/>
            <person name="Wu L."/>
            <person name="Ma J."/>
        </authorList>
    </citation>
    <scope>NUCLEOTIDE SEQUENCE [LARGE SCALE GENOMIC DNA]</scope>
    <source>
        <strain evidence="2">JCM 14370</strain>
    </source>
</reference>
<evidence type="ECO:0000313" key="1">
    <source>
        <dbReference type="EMBL" id="GGJ37816.1"/>
    </source>
</evidence>
<sequence>MKFTPEVQNRVLSQLPRHQPLGVEMTAEQLFQELLPLIEDHKMTAVLGTHNQEAFFLFLQGELLVALWNQKDAVSALEMLYQAPDLGFVGYQIPPESARAILALTHGSARSRPEQNWTKLHLSLYQEVFTGCVLQEAHPLHVCLWVDGDALLPPEHPDEGTYHVLEVPHPLPPNIMTAFRTYQQQRRNAELHSLWFRLEVILREFVGRGAPSALQHLKQMHRNESPDALRISLRQWIQDTLDQDALTMFDA</sequence>